<evidence type="ECO:0000313" key="2">
    <source>
        <dbReference type="Proteomes" id="UP000014074"/>
    </source>
</evidence>
<dbReference type="HOGENOM" id="CLU_053713_0_0_1"/>
<dbReference type="KEGG" id="tmn:UCRPA7_5343"/>
<dbReference type="OrthoDB" id="5330858at2759"/>
<dbReference type="eggNOG" id="ENOG502S1FV">
    <property type="taxonomic scope" value="Eukaryota"/>
</dbReference>
<dbReference type="Proteomes" id="UP000014074">
    <property type="component" value="Unassembled WGS sequence"/>
</dbReference>
<sequence length="475" mass="52524">MEAAEKLHAEKNLAGFEELLAGKFGIELRKPEELTNGIHSVSGDAQAVNKTDAALPDWVWPESRSHYPRADRRWIIYAITRVFAWHASEDNSDSGLRLECQLPESSLLNFLIDAGHLTVSNLKSAFKNEVRDVDDIDIVLGESIPQLLVQVEPTFEFLLAYLYSTKLGEVELLTSVRLIMQSLELIQDPTKMAPKLLTFSSHELPTNGEDGEAGEYGEIGMELDRLEQEIQVTESYLGDQSSTRAKGLSVAFGKLGSCPPILTIRFLRQHYKPEEILSLIYVLRMELVKDGWTTRYLDTTRLDEAEDLEPPPDGSIRLIADLLCRCIDSVGPGGWLINDAIISAGTGDHFDGADFLASLKLEVSAALEGVQEAVFLRGIISEAARFGSSALAVTAYKPRKAGENKSLVSRDLKTRELKPIHSAESAMLPLGMKANNKISAEKIYSNGEVVTRSKREVGSHISKKVQAYSLERIVI</sequence>
<dbReference type="EMBL" id="KB933178">
    <property type="protein sequence ID" value="EON99110.1"/>
    <property type="molecule type" value="Genomic_DNA"/>
</dbReference>
<dbReference type="GeneID" id="19325888"/>
<organism evidence="1 2">
    <name type="scientific">Phaeoacremonium minimum (strain UCR-PA7)</name>
    <name type="common">Esca disease fungus</name>
    <name type="synonym">Togninia minima</name>
    <dbReference type="NCBI Taxonomy" id="1286976"/>
    <lineage>
        <taxon>Eukaryota</taxon>
        <taxon>Fungi</taxon>
        <taxon>Dikarya</taxon>
        <taxon>Ascomycota</taxon>
        <taxon>Pezizomycotina</taxon>
        <taxon>Sordariomycetes</taxon>
        <taxon>Sordariomycetidae</taxon>
        <taxon>Togniniales</taxon>
        <taxon>Togniniaceae</taxon>
        <taxon>Phaeoacremonium</taxon>
    </lineage>
</organism>
<protein>
    <submittedName>
        <fullName evidence="1">Uncharacterized protein</fullName>
    </submittedName>
</protein>
<reference evidence="2" key="1">
    <citation type="journal article" date="2013" name="Genome Announc.">
        <title>Draft genome sequence of the ascomycete Phaeoacremonium aleophilum strain UCR-PA7, a causal agent of the esca disease complex in grapevines.</title>
        <authorList>
            <person name="Blanco-Ulate B."/>
            <person name="Rolshausen P."/>
            <person name="Cantu D."/>
        </authorList>
    </citation>
    <scope>NUCLEOTIDE SEQUENCE [LARGE SCALE GENOMIC DNA]</scope>
    <source>
        <strain evidence="2">UCR-PA7</strain>
    </source>
</reference>
<accession>R8BIF8</accession>
<proteinExistence type="predicted"/>
<dbReference type="AlphaFoldDB" id="R8BIF8"/>
<keyword evidence="2" id="KW-1185">Reference proteome</keyword>
<evidence type="ECO:0000313" key="1">
    <source>
        <dbReference type="EMBL" id="EON99110.1"/>
    </source>
</evidence>
<dbReference type="RefSeq" id="XP_007916081.1">
    <property type="nucleotide sequence ID" value="XM_007917890.1"/>
</dbReference>
<gene>
    <name evidence="1" type="ORF">UCRPA7_5343</name>
</gene>
<name>R8BIF8_PHAM7</name>